<evidence type="ECO:0000256" key="2">
    <source>
        <dbReference type="ARBA" id="ARBA00023069"/>
    </source>
</evidence>
<evidence type="ECO:0000256" key="3">
    <source>
        <dbReference type="ARBA" id="ARBA00023273"/>
    </source>
</evidence>
<dbReference type="STRING" id="35570.A0A1I8PYM5"/>
<dbReference type="InterPro" id="IPR043596">
    <property type="entry name" value="CFAP53/TCHP"/>
</dbReference>
<keyword evidence="3" id="KW-0966">Cell projection</keyword>
<dbReference type="AlphaFoldDB" id="A0A1I8PYM5"/>
<evidence type="ECO:0000256" key="4">
    <source>
        <dbReference type="SAM" id="Coils"/>
    </source>
</evidence>
<dbReference type="Proteomes" id="UP000095300">
    <property type="component" value="Unassembled WGS sequence"/>
</dbReference>
<dbReference type="GO" id="GO:0005929">
    <property type="term" value="C:cilium"/>
    <property type="evidence" value="ECO:0007669"/>
    <property type="project" value="UniProtKB-SubCell"/>
</dbReference>
<keyword evidence="2" id="KW-0969">Cilium</keyword>
<dbReference type="OrthoDB" id="75950at2759"/>
<name>A0A1I8PYM5_STOCA</name>
<evidence type="ECO:0000313" key="6">
    <source>
        <dbReference type="Proteomes" id="UP000095300"/>
    </source>
</evidence>
<dbReference type="PANTHER" id="PTHR31183:SF1">
    <property type="entry name" value="CILIA- AND FLAGELLA-ASSOCIATED PROTEIN 53"/>
    <property type="match status" value="1"/>
</dbReference>
<reference evidence="5" key="1">
    <citation type="submission" date="2020-05" db="UniProtKB">
        <authorList>
            <consortium name="EnsemblMetazoa"/>
        </authorList>
    </citation>
    <scope>IDENTIFICATION</scope>
    <source>
        <strain evidence="5">USDA</strain>
    </source>
</reference>
<evidence type="ECO:0000313" key="5">
    <source>
        <dbReference type="EnsemblMetazoa" id="SCAU012272-PA"/>
    </source>
</evidence>
<gene>
    <name evidence="5" type="primary">106082000</name>
</gene>
<sequence length="516" mass="62067">MTGNRSAIEMKQLMEHHKFIVNTDRKSLHCQIKTLVQRAQAVASKELEKRRAALKHLLDSEDTAYMEEYANKIKSQSAENIKQRQVTMQKIKDENAKKEHQLLKAKRIQQYMNSCYEIREALRHQEMQNVKECQLEQILEKQHAFRRQQEEDKFWLKVEQKNEEAAMGRLQEEERLKKLLVQHTSAMLKIQVNELEKKKEEQRQQKLEEKQKIRDHLEELRLEEFDSKHGGKSSKVLEYRKELSEMMAQKQIQREKEQAELVEYQRKTVNELSRIETQEAHAILEKKKALHKATIDYIQYVKRMRKLELQQQRMYDERIEDFHRLEICTKTNMQREKERKTSLAEKCYAELQQQICEQRERRLREEAEQRECKILENRFARTEISRKEILDQRRKNREDLDKQITEIRRIRQEEAAKFVCELTKATNDVEFCTQLAKEYLRDGIDYLEPHANWRLISDPMKPCVSYPRPRQVIKHERKEDKKALKPEENLTMSAYANNFCDGRGDEGAKKLNNIVL</sequence>
<organism evidence="5 6">
    <name type="scientific">Stomoxys calcitrans</name>
    <name type="common">Stable fly</name>
    <name type="synonym">Conops calcitrans</name>
    <dbReference type="NCBI Taxonomy" id="35570"/>
    <lineage>
        <taxon>Eukaryota</taxon>
        <taxon>Metazoa</taxon>
        <taxon>Ecdysozoa</taxon>
        <taxon>Arthropoda</taxon>
        <taxon>Hexapoda</taxon>
        <taxon>Insecta</taxon>
        <taxon>Pterygota</taxon>
        <taxon>Neoptera</taxon>
        <taxon>Endopterygota</taxon>
        <taxon>Diptera</taxon>
        <taxon>Brachycera</taxon>
        <taxon>Muscomorpha</taxon>
        <taxon>Muscoidea</taxon>
        <taxon>Muscidae</taxon>
        <taxon>Stomoxys</taxon>
    </lineage>
</organism>
<keyword evidence="4" id="KW-0175">Coiled coil</keyword>
<dbReference type="EnsemblMetazoa" id="SCAU012272-RA">
    <property type="protein sequence ID" value="SCAU012272-PA"/>
    <property type="gene ID" value="SCAU012272"/>
</dbReference>
<accession>A0A1I8PYM5</accession>
<protein>
    <recommendedName>
        <fullName evidence="7">Trichohyalin-plectin-homology domain-containing protein</fullName>
    </recommendedName>
</protein>
<dbReference type="VEuPathDB" id="VectorBase:SCAU012272"/>
<evidence type="ECO:0000256" key="1">
    <source>
        <dbReference type="ARBA" id="ARBA00004138"/>
    </source>
</evidence>
<evidence type="ECO:0008006" key="7">
    <source>
        <dbReference type="Google" id="ProtNLM"/>
    </source>
</evidence>
<comment type="subcellular location">
    <subcellularLocation>
        <location evidence="1">Cell projection</location>
        <location evidence="1">Cilium</location>
    </subcellularLocation>
</comment>
<feature type="coiled-coil region" evidence="4">
    <location>
        <begin position="185"/>
        <end position="267"/>
    </location>
</feature>
<proteinExistence type="predicted"/>
<dbReference type="PANTHER" id="PTHR31183">
    <property type="entry name" value="TRICHOPLEIN KERATIN FILAMENT-BINDING PROTEIN FAMILY MEMBER"/>
    <property type="match status" value="1"/>
</dbReference>
<dbReference type="KEGG" id="scac:106082000"/>
<keyword evidence="6" id="KW-1185">Reference proteome</keyword>